<keyword evidence="7" id="KW-1185">Reference proteome</keyword>
<dbReference type="PANTHER" id="PTHR47506:SF3">
    <property type="entry name" value="HTH-TYPE TRANSCRIPTIONAL REGULATOR LMRA"/>
    <property type="match status" value="1"/>
</dbReference>
<evidence type="ECO:0000259" key="5">
    <source>
        <dbReference type="PROSITE" id="PS50977"/>
    </source>
</evidence>
<dbReference type="PROSITE" id="PS50977">
    <property type="entry name" value="HTH_TETR_2"/>
    <property type="match status" value="1"/>
</dbReference>
<dbReference type="InterPro" id="IPR009057">
    <property type="entry name" value="Homeodomain-like_sf"/>
</dbReference>
<keyword evidence="1" id="KW-0805">Transcription regulation</keyword>
<dbReference type="PANTHER" id="PTHR47506">
    <property type="entry name" value="TRANSCRIPTIONAL REGULATORY PROTEIN"/>
    <property type="match status" value="1"/>
</dbReference>
<keyword evidence="3" id="KW-0804">Transcription</keyword>
<feature type="DNA-binding region" description="H-T-H motif" evidence="4">
    <location>
        <begin position="32"/>
        <end position="51"/>
    </location>
</feature>
<protein>
    <submittedName>
        <fullName evidence="6">Transcriptional regulator, TetR family</fullName>
    </submittedName>
</protein>
<dbReference type="InterPro" id="IPR036271">
    <property type="entry name" value="Tet_transcr_reg_TetR-rel_C_sf"/>
</dbReference>
<dbReference type="Gene3D" id="1.10.357.10">
    <property type="entry name" value="Tetracycline Repressor, domain 2"/>
    <property type="match status" value="1"/>
</dbReference>
<evidence type="ECO:0000256" key="4">
    <source>
        <dbReference type="PROSITE-ProRule" id="PRU00335"/>
    </source>
</evidence>
<dbReference type="STRING" id="862719.AZOLI_1806"/>
<keyword evidence="2 4" id="KW-0238">DNA-binding</keyword>
<proteinExistence type="predicted"/>
<dbReference type="AlphaFoldDB" id="G7Z7Y4"/>
<evidence type="ECO:0000256" key="1">
    <source>
        <dbReference type="ARBA" id="ARBA00023015"/>
    </source>
</evidence>
<evidence type="ECO:0000313" key="6">
    <source>
        <dbReference type="EMBL" id="CBS87070.1"/>
    </source>
</evidence>
<sequence length="207" mass="21959">MAETATARKPARERILDTAAELFYREGIRAVGIDTIIAKSGVAKMSLYRNFASKDDLVCAYLERNSAQHAAWWDRVTARHPGDPRAQMKALFVALGHWIDHPKFQGCPFTTAAAELRDPANPAHAMALAHKRMVRDRLRALAAAAGADDPDRLTGQLQLLMEGAYAAGRALDLGPGNGAVASAAATLIDGACGGKPSSADTLPTVTA</sequence>
<dbReference type="Proteomes" id="UP000005667">
    <property type="component" value="Chromosome"/>
</dbReference>
<dbReference type="SUPFAM" id="SSF48498">
    <property type="entry name" value="Tetracyclin repressor-like, C-terminal domain"/>
    <property type="match status" value="1"/>
</dbReference>
<reference evidence="7" key="1">
    <citation type="journal article" date="2011" name="PLoS Genet.">
        <title>Azospirillum genomes reveal transition of bacteria from aquatic to terrestrial environments.</title>
        <authorList>
            <person name="Wisniewski-Dye F."/>
            <person name="Borziak K."/>
            <person name="Khalsa-Moyers G."/>
            <person name="Alexandre G."/>
            <person name="Sukharnikov L.O."/>
            <person name="Wuichet K."/>
            <person name="Hurst G.B."/>
            <person name="McDonald W.H."/>
            <person name="Robertson J.S."/>
            <person name="Barbe V."/>
            <person name="Calteau A."/>
            <person name="Rouy Z."/>
            <person name="Mangenot S."/>
            <person name="Prigent-Combaret C."/>
            <person name="Normand P."/>
            <person name="Boyer M."/>
            <person name="Siguier P."/>
            <person name="Dessaux Y."/>
            <person name="Elmerich C."/>
            <person name="Condemine G."/>
            <person name="Krishnen G."/>
            <person name="Kennedy I."/>
            <person name="Paterson A.H."/>
            <person name="Gonzalez V."/>
            <person name="Mavingui P."/>
            <person name="Zhulin I.B."/>
        </authorList>
    </citation>
    <scope>NUCLEOTIDE SEQUENCE [LARGE SCALE GENOMIC DNA]</scope>
    <source>
        <strain evidence="7">4B</strain>
    </source>
</reference>
<dbReference type="HOGENOM" id="CLU_069356_23_1_5"/>
<dbReference type="RefSeq" id="WP_014248077.1">
    <property type="nucleotide sequence ID" value="NC_016622.1"/>
</dbReference>
<dbReference type="OrthoDB" id="9787680at2"/>
<dbReference type="Pfam" id="PF00440">
    <property type="entry name" value="TetR_N"/>
    <property type="match status" value="1"/>
</dbReference>
<dbReference type="InterPro" id="IPR001647">
    <property type="entry name" value="HTH_TetR"/>
</dbReference>
<name>G7Z7Y4_AZOL4</name>
<dbReference type="GO" id="GO:0003677">
    <property type="term" value="F:DNA binding"/>
    <property type="evidence" value="ECO:0007669"/>
    <property type="project" value="UniProtKB-UniRule"/>
</dbReference>
<dbReference type="SUPFAM" id="SSF46689">
    <property type="entry name" value="Homeodomain-like"/>
    <property type="match status" value="1"/>
</dbReference>
<evidence type="ECO:0000256" key="3">
    <source>
        <dbReference type="ARBA" id="ARBA00023163"/>
    </source>
</evidence>
<accession>G7Z7Y4</accession>
<evidence type="ECO:0000256" key="2">
    <source>
        <dbReference type="ARBA" id="ARBA00023125"/>
    </source>
</evidence>
<dbReference type="EMBL" id="FQ311868">
    <property type="protein sequence ID" value="CBS87070.1"/>
    <property type="molecule type" value="Genomic_DNA"/>
</dbReference>
<gene>
    <name evidence="6" type="ordered locus">AZOLI_1806</name>
</gene>
<dbReference type="KEGG" id="ali:AZOLI_1806"/>
<feature type="domain" description="HTH tetR-type" evidence="5">
    <location>
        <begin position="9"/>
        <end position="69"/>
    </location>
</feature>
<organism evidence="6 7">
    <name type="scientific">Azospirillum lipoferum (strain 4B)</name>
    <dbReference type="NCBI Taxonomy" id="862719"/>
    <lineage>
        <taxon>Bacteria</taxon>
        <taxon>Pseudomonadati</taxon>
        <taxon>Pseudomonadota</taxon>
        <taxon>Alphaproteobacteria</taxon>
        <taxon>Rhodospirillales</taxon>
        <taxon>Azospirillaceae</taxon>
        <taxon>Azospirillum</taxon>
    </lineage>
</organism>
<dbReference type="PRINTS" id="PR00455">
    <property type="entry name" value="HTHTETR"/>
</dbReference>
<evidence type="ECO:0000313" key="7">
    <source>
        <dbReference type="Proteomes" id="UP000005667"/>
    </source>
</evidence>